<dbReference type="EMBL" id="JBFDAA010000019">
    <property type="protein sequence ID" value="KAL1115604.1"/>
    <property type="molecule type" value="Genomic_DNA"/>
</dbReference>
<protein>
    <recommendedName>
        <fullName evidence="6">Kinesin motor domain-containing protein</fullName>
    </recommendedName>
</protein>
<keyword evidence="3 5" id="KW-0067">ATP-binding</keyword>
<dbReference type="SUPFAM" id="SSF52540">
    <property type="entry name" value="P-loop containing nucleoside triphosphate hydrolases"/>
    <property type="match status" value="1"/>
</dbReference>
<comment type="similarity">
    <text evidence="5">Belongs to the TRAFAC class myosin-kinesin ATPase superfamily. Kinesin family.</text>
</comment>
<keyword evidence="8" id="KW-1185">Reference proteome</keyword>
<dbReference type="PROSITE" id="PS50067">
    <property type="entry name" value="KINESIN_MOTOR_2"/>
    <property type="match status" value="1"/>
</dbReference>
<dbReference type="Proteomes" id="UP001558652">
    <property type="component" value="Unassembled WGS sequence"/>
</dbReference>
<dbReference type="InterPro" id="IPR036961">
    <property type="entry name" value="Kinesin_motor_dom_sf"/>
</dbReference>
<dbReference type="GO" id="GO:0003774">
    <property type="term" value="F:cytoskeletal motor activity"/>
    <property type="evidence" value="ECO:0007669"/>
    <property type="project" value="UniProtKB-UniRule"/>
</dbReference>
<evidence type="ECO:0000256" key="3">
    <source>
        <dbReference type="ARBA" id="ARBA00022840"/>
    </source>
</evidence>
<dbReference type="InterPro" id="IPR001752">
    <property type="entry name" value="Kinesin_motor_dom"/>
</dbReference>
<keyword evidence="4" id="KW-0206">Cytoskeleton</keyword>
<organism evidence="7 8">
    <name type="scientific">Ranatra chinensis</name>
    <dbReference type="NCBI Taxonomy" id="642074"/>
    <lineage>
        <taxon>Eukaryota</taxon>
        <taxon>Metazoa</taxon>
        <taxon>Ecdysozoa</taxon>
        <taxon>Arthropoda</taxon>
        <taxon>Hexapoda</taxon>
        <taxon>Insecta</taxon>
        <taxon>Pterygota</taxon>
        <taxon>Neoptera</taxon>
        <taxon>Paraneoptera</taxon>
        <taxon>Hemiptera</taxon>
        <taxon>Heteroptera</taxon>
        <taxon>Panheteroptera</taxon>
        <taxon>Nepomorpha</taxon>
        <taxon>Nepidae</taxon>
        <taxon>Ranatrinae</taxon>
        <taxon>Ranatra</taxon>
    </lineage>
</organism>
<keyword evidence="4" id="KW-0963">Cytoplasm</keyword>
<comment type="caution">
    <text evidence="7">The sequence shown here is derived from an EMBL/GenBank/DDBJ whole genome shotgun (WGS) entry which is preliminary data.</text>
</comment>
<dbReference type="AlphaFoldDB" id="A0ABD0YI80"/>
<reference evidence="7 8" key="1">
    <citation type="submission" date="2024-07" db="EMBL/GenBank/DDBJ databases">
        <title>Chromosome-level genome assembly of the water stick insect Ranatra chinensis (Heteroptera: Nepidae).</title>
        <authorList>
            <person name="Liu X."/>
        </authorList>
    </citation>
    <scope>NUCLEOTIDE SEQUENCE [LARGE SCALE GENOMIC DNA]</scope>
    <source>
        <strain evidence="7">Cailab_2021Rc</strain>
        <tissue evidence="7">Muscle</tissue>
    </source>
</reference>
<dbReference type="GO" id="GO:0005524">
    <property type="term" value="F:ATP binding"/>
    <property type="evidence" value="ECO:0007669"/>
    <property type="project" value="UniProtKB-UniRule"/>
</dbReference>
<evidence type="ECO:0000259" key="6">
    <source>
        <dbReference type="PROSITE" id="PS50067"/>
    </source>
</evidence>
<evidence type="ECO:0000256" key="2">
    <source>
        <dbReference type="ARBA" id="ARBA00022741"/>
    </source>
</evidence>
<evidence type="ECO:0000256" key="4">
    <source>
        <dbReference type="ARBA" id="ARBA00023212"/>
    </source>
</evidence>
<gene>
    <name evidence="7" type="ORF">AAG570_005894</name>
</gene>
<dbReference type="Gene3D" id="3.40.850.10">
    <property type="entry name" value="Kinesin motor domain"/>
    <property type="match status" value="1"/>
</dbReference>
<dbReference type="GO" id="GO:0015630">
    <property type="term" value="C:microtubule cytoskeleton"/>
    <property type="evidence" value="ECO:0007669"/>
    <property type="project" value="UniProtKB-ARBA"/>
</dbReference>
<dbReference type="PANTHER" id="PTHR24115:SF600">
    <property type="entry name" value="KINESIN-LIKE PROTEIN KIF23"/>
    <property type="match status" value="1"/>
</dbReference>
<evidence type="ECO:0000256" key="5">
    <source>
        <dbReference type="PROSITE-ProRule" id="PRU00283"/>
    </source>
</evidence>
<feature type="binding site" evidence="5">
    <location>
        <begin position="19"/>
        <end position="26"/>
    </location>
    <ligand>
        <name>ATP</name>
        <dbReference type="ChEBI" id="CHEBI:30616"/>
    </ligand>
</feature>
<evidence type="ECO:0000313" key="8">
    <source>
        <dbReference type="Proteomes" id="UP001558652"/>
    </source>
</evidence>
<feature type="domain" description="Kinesin motor" evidence="6">
    <location>
        <begin position="1"/>
        <end position="104"/>
    </location>
</feature>
<evidence type="ECO:0000313" key="7">
    <source>
        <dbReference type="EMBL" id="KAL1115604.1"/>
    </source>
</evidence>
<proteinExistence type="inferred from homology"/>
<evidence type="ECO:0000256" key="1">
    <source>
        <dbReference type="ARBA" id="ARBA00004245"/>
    </source>
</evidence>
<accession>A0ABD0YI80</accession>
<comment type="subcellular location">
    <subcellularLocation>
        <location evidence="1">Cytoplasm</location>
        <location evidence="1">Cytoskeleton</location>
    </subcellularLocation>
</comment>
<name>A0ABD0YI80_9HEMI</name>
<dbReference type="Pfam" id="PF00225">
    <property type="entry name" value="Kinesin"/>
    <property type="match status" value="1"/>
</dbReference>
<dbReference type="PANTHER" id="PTHR24115">
    <property type="entry name" value="KINESIN-RELATED"/>
    <property type="match status" value="1"/>
</dbReference>
<dbReference type="InterPro" id="IPR027640">
    <property type="entry name" value="Kinesin-like_fam"/>
</dbReference>
<keyword evidence="5" id="KW-0505">Motor protein</keyword>
<sequence length="104" mass="11247">MPLVKKLVDGENGLLFTYGVTGSGKTYTMTGPPGGCGAGGEESVGVMPRCLDLLFNSLQGRMAHPRTFRPDRLNGFELQSEVEALAERQREFIASITASKQNKL</sequence>
<dbReference type="InterPro" id="IPR027417">
    <property type="entry name" value="P-loop_NTPase"/>
</dbReference>
<keyword evidence="2 5" id="KW-0547">Nucleotide-binding</keyword>